<evidence type="ECO:0000313" key="1">
    <source>
        <dbReference type="EMBL" id="GMF49754.1"/>
    </source>
</evidence>
<reference evidence="1" key="1">
    <citation type="submission" date="2023-04" db="EMBL/GenBank/DDBJ databases">
        <title>Phytophthora fragariaefolia NBRC 109709.</title>
        <authorList>
            <person name="Ichikawa N."/>
            <person name="Sato H."/>
            <person name="Tonouchi N."/>
        </authorList>
    </citation>
    <scope>NUCLEOTIDE SEQUENCE</scope>
    <source>
        <strain evidence="1">NBRC 109709</strain>
    </source>
</reference>
<dbReference type="EMBL" id="BSXT01002584">
    <property type="protein sequence ID" value="GMF49754.1"/>
    <property type="molecule type" value="Genomic_DNA"/>
</dbReference>
<accession>A0A9W6Y0F3</accession>
<comment type="caution">
    <text evidence="1">The sequence shown here is derived from an EMBL/GenBank/DDBJ whole genome shotgun (WGS) entry which is preliminary data.</text>
</comment>
<dbReference type="OrthoDB" id="10030726at2759"/>
<evidence type="ECO:0000313" key="2">
    <source>
        <dbReference type="Proteomes" id="UP001165121"/>
    </source>
</evidence>
<protein>
    <submittedName>
        <fullName evidence="1">Unnamed protein product</fullName>
    </submittedName>
</protein>
<proteinExistence type="predicted"/>
<name>A0A9W6Y0F3_9STRA</name>
<keyword evidence="2" id="KW-1185">Reference proteome</keyword>
<dbReference type="AlphaFoldDB" id="A0A9W6Y0F3"/>
<gene>
    <name evidence="1" type="ORF">Pfra01_001971100</name>
</gene>
<dbReference type="Proteomes" id="UP001165121">
    <property type="component" value="Unassembled WGS sequence"/>
</dbReference>
<organism evidence="1 2">
    <name type="scientific">Phytophthora fragariaefolia</name>
    <dbReference type="NCBI Taxonomy" id="1490495"/>
    <lineage>
        <taxon>Eukaryota</taxon>
        <taxon>Sar</taxon>
        <taxon>Stramenopiles</taxon>
        <taxon>Oomycota</taxon>
        <taxon>Peronosporomycetes</taxon>
        <taxon>Peronosporales</taxon>
        <taxon>Peronosporaceae</taxon>
        <taxon>Phytophthora</taxon>
    </lineage>
</organism>
<sequence length="215" mass="24639">MEKLRYWPNHECLHVKRDWNQSADKLASAALQREAGEQVISQIDIDDLTTLNRLAELLVPQSQISVVKIAATTRSRQRRGWEVLQEPLVQRMRMERIGRAQDEEMWIVDLKKYLTGDVRELTSTEAKSCAKIAEDYEIDEVGLLFYCPPSKSVQQYVGQCMDHIPSLPKSYRGNTELLIWIDLFTGYVIAKASESRTAQTIAEKNVCSIDLVPVR</sequence>